<organism evidence="5 6">
    <name type="scientific">Streptomyces johnsoniae</name>
    <dbReference type="NCBI Taxonomy" id="3075532"/>
    <lineage>
        <taxon>Bacteria</taxon>
        <taxon>Bacillati</taxon>
        <taxon>Actinomycetota</taxon>
        <taxon>Actinomycetes</taxon>
        <taxon>Kitasatosporales</taxon>
        <taxon>Streptomycetaceae</taxon>
        <taxon>Streptomyces</taxon>
    </lineage>
</organism>
<name>A0ABU2SC93_9ACTN</name>
<feature type="domain" description="N-acetyltransferase" evidence="4">
    <location>
        <begin position="2"/>
        <end position="167"/>
    </location>
</feature>
<evidence type="ECO:0000256" key="1">
    <source>
        <dbReference type="ARBA" id="ARBA00022679"/>
    </source>
</evidence>
<keyword evidence="1" id="KW-0808">Transferase</keyword>
<evidence type="ECO:0000256" key="2">
    <source>
        <dbReference type="ARBA" id="ARBA00023315"/>
    </source>
</evidence>
<dbReference type="Pfam" id="PF00583">
    <property type="entry name" value="Acetyltransf_1"/>
    <property type="match status" value="1"/>
</dbReference>
<accession>A0ABU2SC93</accession>
<dbReference type="InterPro" id="IPR000182">
    <property type="entry name" value="GNAT_dom"/>
</dbReference>
<feature type="compositionally biased region" description="Low complexity" evidence="3">
    <location>
        <begin position="169"/>
        <end position="180"/>
    </location>
</feature>
<dbReference type="EMBL" id="JAVREV010000020">
    <property type="protein sequence ID" value="MDT0446592.1"/>
    <property type="molecule type" value="Genomic_DNA"/>
</dbReference>
<dbReference type="InterPro" id="IPR016181">
    <property type="entry name" value="Acyl_CoA_acyltransferase"/>
</dbReference>
<keyword evidence="6" id="KW-1185">Reference proteome</keyword>
<gene>
    <name evidence="5" type="ORF">RM779_28935</name>
</gene>
<evidence type="ECO:0000259" key="4">
    <source>
        <dbReference type="PROSITE" id="PS51186"/>
    </source>
</evidence>
<reference evidence="6" key="1">
    <citation type="submission" date="2023-07" db="EMBL/GenBank/DDBJ databases">
        <title>30 novel species of actinomycetes from the DSMZ collection.</title>
        <authorList>
            <person name="Nouioui I."/>
        </authorList>
    </citation>
    <scope>NUCLEOTIDE SEQUENCE [LARGE SCALE GENOMIC DNA]</scope>
    <source>
        <strain evidence="6">DSM 41886</strain>
    </source>
</reference>
<dbReference type="PROSITE" id="PS51186">
    <property type="entry name" value="GNAT"/>
    <property type="match status" value="1"/>
</dbReference>
<proteinExistence type="predicted"/>
<evidence type="ECO:0000313" key="5">
    <source>
        <dbReference type="EMBL" id="MDT0446592.1"/>
    </source>
</evidence>
<dbReference type="Gene3D" id="3.40.630.30">
    <property type="match status" value="1"/>
</dbReference>
<dbReference type="PANTHER" id="PTHR43877">
    <property type="entry name" value="AMINOALKYLPHOSPHONATE N-ACETYLTRANSFERASE-RELATED-RELATED"/>
    <property type="match status" value="1"/>
</dbReference>
<evidence type="ECO:0000313" key="6">
    <source>
        <dbReference type="Proteomes" id="UP001183615"/>
    </source>
</evidence>
<dbReference type="SUPFAM" id="SSF55729">
    <property type="entry name" value="Acyl-CoA N-acyltransferases (Nat)"/>
    <property type="match status" value="1"/>
</dbReference>
<protein>
    <submittedName>
        <fullName evidence="5">GNAT family N-acetyltransferase</fullName>
    </submittedName>
</protein>
<dbReference type="Proteomes" id="UP001183615">
    <property type="component" value="Unassembled WGS sequence"/>
</dbReference>
<keyword evidence="2" id="KW-0012">Acyltransferase</keyword>
<evidence type="ECO:0000256" key="3">
    <source>
        <dbReference type="SAM" id="MobiDB-lite"/>
    </source>
</evidence>
<dbReference type="InterPro" id="IPR050832">
    <property type="entry name" value="Bact_Acetyltransf"/>
</dbReference>
<sequence>MMTVRAARRDDLPVLWTMATLPNVGATADPSVPLPLPAASEAPEQFADVADPERHFVGAGGCFLVAEADGHVAAMGGFRPRPDHPGRVGVLRVRVHPALRRRGIGRALMAALEAEACALGYREAWLDTATNQPEAMAFYQSLGYRETGRETRPEWHWTLVYHLKELRPAPRVSRRPSASREASREAGRE</sequence>
<dbReference type="RefSeq" id="WP_311620740.1">
    <property type="nucleotide sequence ID" value="NZ_JAVREV010000020.1"/>
</dbReference>
<feature type="region of interest" description="Disordered" evidence="3">
    <location>
        <begin position="169"/>
        <end position="189"/>
    </location>
</feature>
<comment type="caution">
    <text evidence="5">The sequence shown here is derived from an EMBL/GenBank/DDBJ whole genome shotgun (WGS) entry which is preliminary data.</text>
</comment>
<dbReference type="CDD" id="cd04301">
    <property type="entry name" value="NAT_SF"/>
    <property type="match status" value="1"/>
</dbReference>